<gene>
    <name evidence="2" type="ORF">FOL46_002062</name>
</gene>
<protein>
    <submittedName>
        <fullName evidence="2">Uncharacterized protein</fullName>
    </submittedName>
</protein>
<evidence type="ECO:0000313" key="2">
    <source>
        <dbReference type="EMBL" id="KAF4649175.1"/>
    </source>
</evidence>
<feature type="region of interest" description="Disordered" evidence="1">
    <location>
        <begin position="1"/>
        <end position="22"/>
    </location>
</feature>
<sequence>MRLQKPMSHHSPPAATLRSSDQIDRTELDTKICRFIGQMGSRHLATIVWSMASAQNWPADPENFSRILRSLSDIPRPLHHQELADTLWALARAPEKFRTETREVASALMARYVKRADTKFRFADQHSANILWAIAKLGIDLEVAKGVLSICVASINESSVTKLVKNIVRTLYPSVGGPKQHWLFTRRRLIVSFRGLC</sequence>
<dbReference type="Proteomes" id="UP000572268">
    <property type="component" value="Unassembled WGS sequence"/>
</dbReference>
<dbReference type="EMBL" id="JABANN010001630">
    <property type="protein sequence ID" value="KAF4649175.1"/>
    <property type="molecule type" value="Genomic_DNA"/>
</dbReference>
<proteinExistence type="predicted"/>
<comment type="caution">
    <text evidence="2">The sequence shown here is derived from an EMBL/GenBank/DDBJ whole genome shotgun (WGS) entry which is preliminary data.</text>
</comment>
<organism evidence="2 3">
    <name type="scientific">Perkinsus olseni</name>
    <name type="common">Perkinsus atlanticus</name>
    <dbReference type="NCBI Taxonomy" id="32597"/>
    <lineage>
        <taxon>Eukaryota</taxon>
        <taxon>Sar</taxon>
        <taxon>Alveolata</taxon>
        <taxon>Perkinsozoa</taxon>
        <taxon>Perkinsea</taxon>
        <taxon>Perkinsida</taxon>
        <taxon>Perkinsidae</taxon>
        <taxon>Perkinsus</taxon>
    </lineage>
</organism>
<reference evidence="2 3" key="1">
    <citation type="submission" date="2020-04" db="EMBL/GenBank/DDBJ databases">
        <title>Perkinsus olseni comparative genomics.</title>
        <authorList>
            <person name="Bogema D.R."/>
        </authorList>
    </citation>
    <scope>NUCLEOTIDE SEQUENCE [LARGE SCALE GENOMIC DNA]</scope>
    <source>
        <strain evidence="2">ATCC PRA-31</strain>
    </source>
</reference>
<evidence type="ECO:0000256" key="1">
    <source>
        <dbReference type="SAM" id="MobiDB-lite"/>
    </source>
</evidence>
<evidence type="ECO:0000313" key="3">
    <source>
        <dbReference type="Proteomes" id="UP000572268"/>
    </source>
</evidence>
<name>A0A7J6KPF8_PEROL</name>
<accession>A0A7J6KPF8</accession>
<dbReference type="AlphaFoldDB" id="A0A7J6KPF8"/>